<keyword evidence="2" id="KW-0812">Transmembrane</keyword>
<keyword evidence="4" id="KW-1185">Reference proteome</keyword>
<proteinExistence type="predicted"/>
<sequence>MNTEDNPQYNEREAEKKEQSAYNINNQKKKHLRFIIRILIFIVILAFISFCVAVWNRMNALYQENLEFAQQEKAQEATETSNFDNFNLYSTATDAKIDKLETKQEELSKLIKDSTNDIKNNFKKLEDNVTKNIEDIKNKTEKRLDRQEKNINDFIQDQEKKNQDHNKDMNKIEEIEKKIVQMFNDLALKKSDKKTNDNKQGGKPSSGDFTDTDQNDENERTASFRIPIEVEDIPLDQNSIEEIKQKTTHSINIFASTAQGITITGGSATVIGMGRQQDLPIQIKLTQDMIAANDNTKKSKGCYVYASGVGNMTDNTVNIRLTKISCIFEDKSGQQYIAEGPIKGWVTDENGNNGIGGILVTKEQKIFQAALPLALYQSGLDALSKLGSTTLLSGYSTTSSNLLSSVNTGLTSSGNTTINRLTTIYEKYLQAMNPVVNIKAGRVISIHFVGGEILQLVPFKAQEEESNGVNIDKKEYSTMGDKYNYDDYDYIFNKNSKRIDKEASQEYYYDDEEE</sequence>
<dbReference type="OrthoDB" id="5321274at2"/>
<name>A0A3D8J6W2_9HELI</name>
<dbReference type="RefSeq" id="WP_115579272.1">
    <property type="nucleotide sequence ID" value="NZ_NXLX01000013.1"/>
</dbReference>
<evidence type="ECO:0000256" key="1">
    <source>
        <dbReference type="SAM" id="MobiDB-lite"/>
    </source>
</evidence>
<reference evidence="3 4" key="1">
    <citation type="submission" date="2018-04" db="EMBL/GenBank/DDBJ databases">
        <title>Novel Campyloabacter and Helicobacter Species and Strains.</title>
        <authorList>
            <person name="Mannion A.J."/>
            <person name="Shen Z."/>
            <person name="Fox J.G."/>
        </authorList>
    </citation>
    <scope>NUCLEOTIDE SEQUENCE [LARGE SCALE GENOMIC DNA]</scope>
    <source>
        <strain evidence="3 4">MIT 04-9362</strain>
    </source>
</reference>
<feature type="transmembrane region" description="Helical" evidence="2">
    <location>
        <begin position="34"/>
        <end position="55"/>
    </location>
</feature>
<dbReference type="InterPro" id="IPR005498">
    <property type="entry name" value="T4SS_VirB10/TraB/TrbI"/>
</dbReference>
<dbReference type="Proteomes" id="UP000256695">
    <property type="component" value="Unassembled WGS sequence"/>
</dbReference>
<feature type="compositionally biased region" description="Basic and acidic residues" evidence="1">
    <location>
        <begin position="10"/>
        <end position="19"/>
    </location>
</feature>
<dbReference type="EMBL" id="NXLX01000013">
    <property type="protein sequence ID" value="RDU73020.1"/>
    <property type="molecule type" value="Genomic_DNA"/>
</dbReference>
<comment type="caution">
    <text evidence="3">The sequence shown here is derived from an EMBL/GenBank/DDBJ whole genome shotgun (WGS) entry which is preliminary data.</text>
</comment>
<gene>
    <name evidence="3" type="ORF">CQA57_05705</name>
</gene>
<organism evidence="3 4">
    <name type="scientific">Helicobacter anseris</name>
    <dbReference type="NCBI Taxonomy" id="375926"/>
    <lineage>
        <taxon>Bacteria</taxon>
        <taxon>Pseudomonadati</taxon>
        <taxon>Campylobacterota</taxon>
        <taxon>Epsilonproteobacteria</taxon>
        <taxon>Campylobacterales</taxon>
        <taxon>Helicobacteraceae</taxon>
        <taxon>Helicobacter</taxon>
    </lineage>
</organism>
<feature type="region of interest" description="Disordered" evidence="1">
    <location>
        <begin position="1"/>
        <end position="20"/>
    </location>
</feature>
<evidence type="ECO:0000256" key="2">
    <source>
        <dbReference type="SAM" id="Phobius"/>
    </source>
</evidence>
<keyword evidence="2" id="KW-0472">Membrane</keyword>
<feature type="region of interest" description="Disordered" evidence="1">
    <location>
        <begin position="190"/>
        <end position="224"/>
    </location>
</feature>
<evidence type="ECO:0008006" key="5">
    <source>
        <dbReference type="Google" id="ProtNLM"/>
    </source>
</evidence>
<keyword evidence="2" id="KW-1133">Transmembrane helix</keyword>
<evidence type="ECO:0000313" key="4">
    <source>
        <dbReference type="Proteomes" id="UP000256695"/>
    </source>
</evidence>
<accession>A0A3D8J6W2</accession>
<feature type="region of interest" description="Disordered" evidence="1">
    <location>
        <begin position="144"/>
        <end position="168"/>
    </location>
</feature>
<protein>
    <recommendedName>
        <fullName evidence="5">Conjugal transfer protein TraB</fullName>
    </recommendedName>
</protein>
<dbReference type="AlphaFoldDB" id="A0A3D8J6W2"/>
<dbReference type="Pfam" id="PF03743">
    <property type="entry name" value="TrbI"/>
    <property type="match status" value="1"/>
</dbReference>
<evidence type="ECO:0000313" key="3">
    <source>
        <dbReference type="EMBL" id="RDU73020.1"/>
    </source>
</evidence>